<dbReference type="AlphaFoldDB" id="A0A8J3R9M5"/>
<gene>
    <name evidence="1" type="ORF">Mth01_25640</name>
</gene>
<dbReference type="Proteomes" id="UP000610966">
    <property type="component" value="Unassembled WGS sequence"/>
</dbReference>
<dbReference type="EMBL" id="BOOG01000021">
    <property type="protein sequence ID" value="GIH70311.1"/>
    <property type="molecule type" value="Genomic_DNA"/>
</dbReference>
<sequence length="222" mass="23353">MVEIPAEATQAAAKALWRDFEDYEECSHSFSEMPRLARLAVEAAATHIAGDGLVIVRAEDINAVLGPAPGVDAYVAAGRRLLDAAESVAEQPCGTRAEDHSDLSAYDSPTAVLRQRATDAALTVWNRVAIMCEHTQRIPVGDVVDVVLAVRDDELRKACLHAVLAEVALKGARQKLADASAALARVRSLADRWGVTDPGGRDEILAAVDGPAAGENPGGVDG</sequence>
<reference evidence="1" key="1">
    <citation type="submission" date="2021-01" db="EMBL/GenBank/DDBJ databases">
        <title>Whole genome shotgun sequence of Sphaerimonospora thailandensis NBRC 107569.</title>
        <authorList>
            <person name="Komaki H."/>
            <person name="Tamura T."/>
        </authorList>
    </citation>
    <scope>NUCLEOTIDE SEQUENCE</scope>
    <source>
        <strain evidence="1">NBRC 107569</strain>
    </source>
</reference>
<evidence type="ECO:0000313" key="1">
    <source>
        <dbReference type="EMBL" id="GIH70311.1"/>
    </source>
</evidence>
<evidence type="ECO:0000313" key="2">
    <source>
        <dbReference type="Proteomes" id="UP000610966"/>
    </source>
</evidence>
<name>A0A8J3R9M5_9ACTN</name>
<protein>
    <submittedName>
        <fullName evidence="1">Uncharacterized protein</fullName>
    </submittedName>
</protein>
<comment type="caution">
    <text evidence="1">The sequence shown here is derived from an EMBL/GenBank/DDBJ whole genome shotgun (WGS) entry which is preliminary data.</text>
</comment>
<dbReference type="RefSeq" id="WP_204016030.1">
    <property type="nucleotide sequence ID" value="NZ_BOOG01000021.1"/>
</dbReference>
<keyword evidence="2" id="KW-1185">Reference proteome</keyword>
<accession>A0A8J3R9M5</accession>
<proteinExistence type="predicted"/>
<organism evidence="1 2">
    <name type="scientific">Sphaerimonospora thailandensis</name>
    <dbReference type="NCBI Taxonomy" id="795644"/>
    <lineage>
        <taxon>Bacteria</taxon>
        <taxon>Bacillati</taxon>
        <taxon>Actinomycetota</taxon>
        <taxon>Actinomycetes</taxon>
        <taxon>Streptosporangiales</taxon>
        <taxon>Streptosporangiaceae</taxon>
        <taxon>Sphaerimonospora</taxon>
    </lineage>
</organism>